<dbReference type="InterPro" id="IPR008984">
    <property type="entry name" value="SMAD_FHA_dom_sf"/>
</dbReference>
<evidence type="ECO:0000313" key="3">
    <source>
        <dbReference type="Proteomes" id="UP000231553"/>
    </source>
</evidence>
<dbReference type="OrthoDB" id="370565at2"/>
<dbReference type="EMBL" id="PGTB01000183">
    <property type="protein sequence ID" value="PJE34435.1"/>
    <property type="molecule type" value="Genomic_DNA"/>
</dbReference>
<gene>
    <name evidence="2" type="ORF">CVM52_22310</name>
</gene>
<dbReference type="Gene3D" id="2.60.200.20">
    <property type="match status" value="1"/>
</dbReference>
<sequence length="166" mass="17779">IGRATRRAGRVKTRLLGFNGPQAQSADPFAASGTPAAAAQSEFPVGWLAVVKGPGRGAAFTLFSGVAQIGRGQDQTIALDFGDNSISRENHAAVAYDGEQRKFYLGHGGKANLVRRNDRPVLSTEELKSGDLIRIGETTLRFVAFCDESFDWTEQRQGGMQHATVG</sequence>
<evidence type="ECO:0000313" key="2">
    <source>
        <dbReference type="EMBL" id="PJE34435.1"/>
    </source>
</evidence>
<dbReference type="InterPro" id="IPR000253">
    <property type="entry name" value="FHA_dom"/>
</dbReference>
<dbReference type="AlphaFoldDB" id="A0A2M8IV79"/>
<dbReference type="SUPFAM" id="SSF49879">
    <property type="entry name" value="SMAD/FHA domain"/>
    <property type="match status" value="1"/>
</dbReference>
<feature type="non-terminal residue" evidence="2">
    <location>
        <position position="1"/>
    </location>
</feature>
<protein>
    <submittedName>
        <fullName evidence="2">FHA domain-containing protein</fullName>
    </submittedName>
</protein>
<proteinExistence type="predicted"/>
<reference evidence="2 3" key="1">
    <citation type="journal article" date="2018" name="Int. J. Syst. Evol. Microbiol.">
        <title>Pseudooceanicola lipolyticus sp. nov., a marine alphaproteobacterium, reclassification of Oceanicola flagellatus as Pseudooceanicola flagellatus comb. nov. and emended description of the genus Pseudooceanicola.</title>
        <authorList>
            <person name="Huang M.-M."/>
            <person name="Guo L.-L."/>
            <person name="Wu Y.-H."/>
            <person name="Lai Q.-L."/>
            <person name="Shao Z.-Z."/>
            <person name="Wang C.-S."/>
            <person name="Wu M."/>
            <person name="Xu X.-W."/>
        </authorList>
    </citation>
    <scope>NUCLEOTIDE SEQUENCE [LARGE SCALE GENOMIC DNA]</scope>
    <source>
        <strain evidence="2 3">157</strain>
    </source>
</reference>
<evidence type="ECO:0000259" key="1">
    <source>
        <dbReference type="Pfam" id="PF00498"/>
    </source>
</evidence>
<name>A0A2M8IV79_9RHOB</name>
<accession>A0A2M8IV79</accession>
<dbReference type="RefSeq" id="WP_133119941.1">
    <property type="nucleotide sequence ID" value="NZ_PGTB01000183.1"/>
</dbReference>
<dbReference type="Pfam" id="PF00498">
    <property type="entry name" value="FHA"/>
    <property type="match status" value="1"/>
</dbReference>
<comment type="caution">
    <text evidence="2">The sequence shown here is derived from an EMBL/GenBank/DDBJ whole genome shotgun (WGS) entry which is preliminary data.</text>
</comment>
<keyword evidence="3" id="KW-1185">Reference proteome</keyword>
<feature type="domain" description="FHA" evidence="1">
    <location>
        <begin position="69"/>
        <end position="136"/>
    </location>
</feature>
<dbReference type="Proteomes" id="UP000231553">
    <property type="component" value="Unassembled WGS sequence"/>
</dbReference>
<dbReference type="CDD" id="cd00060">
    <property type="entry name" value="FHA"/>
    <property type="match status" value="1"/>
</dbReference>
<organism evidence="2 3">
    <name type="scientific">Pseudooceanicola lipolyticus</name>
    <dbReference type="NCBI Taxonomy" id="2029104"/>
    <lineage>
        <taxon>Bacteria</taxon>
        <taxon>Pseudomonadati</taxon>
        <taxon>Pseudomonadota</taxon>
        <taxon>Alphaproteobacteria</taxon>
        <taxon>Rhodobacterales</taxon>
        <taxon>Paracoccaceae</taxon>
        <taxon>Pseudooceanicola</taxon>
    </lineage>
</organism>